<evidence type="ECO:0000259" key="7">
    <source>
        <dbReference type="PROSITE" id="PS50836"/>
    </source>
</evidence>
<keyword evidence="9" id="KW-1185">Reference proteome</keyword>
<dbReference type="SUPFAM" id="SSF49742">
    <property type="entry name" value="PHM/PNGase F"/>
    <property type="match status" value="2"/>
</dbReference>
<gene>
    <name evidence="8" type="ORF">HYH02_009061</name>
</gene>
<keyword evidence="5" id="KW-1133">Transmembrane helix</keyword>
<keyword evidence="6" id="KW-0732">Signal</keyword>
<dbReference type="Gene3D" id="2.60.120.230">
    <property type="match status" value="1"/>
</dbReference>
<sequence length="639" mass="68704">MFQSSALRAAKLLAVALVLRDLLHEAQAATCYAAFSAKDYPACVNVAPQFALHWSVGGGYITFAADVDGAWDWIGIGLSEGGMLGADLAVAAHEPGSASWTATDYWSPGFGFPARDDLQDVTLVAVARAGGSTQVALRRPLVSCDLLQDRAVVNDTRQTVIWAVGAGAFAYHGPANRGQYEVVLLPNTTAQANQPLPANVQTLELKMPNFTIPGNATTYQCVNLELPHDAKYHIYRYEPVIDNTPFVHHFVAWTCYGVADADAPPTPLGTPYDCLGYMECSEFYMGWAPGLTKGEAEAQAALAFGGGTQKRYLALQIHYTNLQGVQGQVDSSGFRVYYSPTLKKYDMGVLTLGTYDIAVPPGEPSYTTVPNVCPGACSSQLAAAGPVTLIESFYHMHKLGKSMITRHIRGGQELPPLGRRDYYDFAYQQPVQVPPPARTLLPGDSLITTCTYSGTGQTSVTKFGEASYEEMCFNFLYYYPYNDSISYCLTMSRDLGGMASCTSIRQLQSLQSQEAFNAAVQAGEVVPVPPNATTYKPYSPTCVRTAPGAPGSASRQPASAPPPEQPQRRRNVAAAVVTIVIIACIGGVAIWGVLRWMRSKRQAEEEQTLFEKYNPSSVGLPLVGVTNSSSAPLTGGGKV</sequence>
<evidence type="ECO:0000313" key="9">
    <source>
        <dbReference type="Proteomes" id="UP000613740"/>
    </source>
</evidence>
<evidence type="ECO:0000256" key="1">
    <source>
        <dbReference type="ARBA" id="ARBA00010676"/>
    </source>
</evidence>
<evidence type="ECO:0000256" key="5">
    <source>
        <dbReference type="SAM" id="Phobius"/>
    </source>
</evidence>
<dbReference type="InterPro" id="IPR000323">
    <property type="entry name" value="Cu2_ascorb_mOase_N"/>
</dbReference>
<feature type="region of interest" description="Disordered" evidence="4">
    <location>
        <begin position="546"/>
        <end position="569"/>
    </location>
</feature>
<keyword evidence="2" id="KW-1015">Disulfide bond</keyword>
<dbReference type="Pfam" id="PF03712">
    <property type="entry name" value="Cu2_monoox_C"/>
    <property type="match status" value="1"/>
</dbReference>
<feature type="compositionally biased region" description="Low complexity" evidence="4">
    <location>
        <begin position="546"/>
        <end position="558"/>
    </location>
</feature>
<keyword evidence="3" id="KW-0325">Glycoprotein</keyword>
<dbReference type="AlphaFoldDB" id="A0A835WB76"/>
<dbReference type="InterPro" id="IPR000945">
    <property type="entry name" value="DBH-like"/>
</dbReference>
<dbReference type="InterPro" id="IPR014784">
    <property type="entry name" value="Cu2_ascorb_mOase-like_C"/>
</dbReference>
<dbReference type="SMART" id="SM00664">
    <property type="entry name" value="DoH"/>
    <property type="match status" value="1"/>
</dbReference>
<dbReference type="InterPro" id="IPR008977">
    <property type="entry name" value="PHM/PNGase_F_dom_sf"/>
</dbReference>
<reference evidence="8" key="1">
    <citation type="journal article" date="2020" name="bioRxiv">
        <title>Comparative genomics of Chlamydomonas.</title>
        <authorList>
            <person name="Craig R.J."/>
            <person name="Hasan A.R."/>
            <person name="Ness R.W."/>
            <person name="Keightley P.D."/>
        </authorList>
    </citation>
    <scope>NUCLEOTIDE SEQUENCE</scope>
    <source>
        <strain evidence="8">CCAP 11/173</strain>
    </source>
</reference>
<keyword evidence="5" id="KW-0472">Membrane</keyword>
<dbReference type="PANTHER" id="PTHR10157:SF23">
    <property type="entry name" value="MOXD1 HOMOLOG 1"/>
    <property type="match status" value="1"/>
</dbReference>
<dbReference type="CDD" id="cd09631">
    <property type="entry name" value="DOMON_DOH"/>
    <property type="match status" value="1"/>
</dbReference>
<dbReference type="PANTHER" id="PTHR10157">
    <property type="entry name" value="DOPAMINE BETA HYDROXYLASE RELATED"/>
    <property type="match status" value="1"/>
</dbReference>
<protein>
    <recommendedName>
        <fullName evidence="7">DOMON domain-containing protein</fullName>
    </recommendedName>
</protein>
<accession>A0A835WB76</accession>
<dbReference type="OrthoDB" id="2013249at2759"/>
<dbReference type="InterPro" id="IPR036939">
    <property type="entry name" value="Cu2_ascorb_mOase_N_sf"/>
</dbReference>
<feature type="signal peptide" evidence="6">
    <location>
        <begin position="1"/>
        <end position="28"/>
    </location>
</feature>
<evidence type="ECO:0000313" key="8">
    <source>
        <dbReference type="EMBL" id="KAG2444120.1"/>
    </source>
</evidence>
<dbReference type="Pfam" id="PF03351">
    <property type="entry name" value="DOMON"/>
    <property type="match status" value="1"/>
</dbReference>
<evidence type="ECO:0000256" key="4">
    <source>
        <dbReference type="SAM" id="MobiDB-lite"/>
    </source>
</evidence>
<dbReference type="Gene3D" id="2.60.120.310">
    <property type="entry name" value="Copper type II, ascorbate-dependent monooxygenase, N-terminal domain"/>
    <property type="match status" value="1"/>
</dbReference>
<dbReference type="EMBL" id="JAEHOD010000029">
    <property type="protein sequence ID" value="KAG2444120.1"/>
    <property type="molecule type" value="Genomic_DNA"/>
</dbReference>
<dbReference type="Pfam" id="PF01082">
    <property type="entry name" value="Cu2_monooxygen"/>
    <property type="match status" value="1"/>
</dbReference>
<dbReference type="InterPro" id="IPR005018">
    <property type="entry name" value="DOMON_domain"/>
</dbReference>
<feature type="domain" description="DOMON" evidence="7">
    <location>
        <begin position="48"/>
        <end position="165"/>
    </location>
</feature>
<organism evidence="8 9">
    <name type="scientific">Chlamydomonas schloesseri</name>
    <dbReference type="NCBI Taxonomy" id="2026947"/>
    <lineage>
        <taxon>Eukaryota</taxon>
        <taxon>Viridiplantae</taxon>
        <taxon>Chlorophyta</taxon>
        <taxon>core chlorophytes</taxon>
        <taxon>Chlorophyceae</taxon>
        <taxon>CS clade</taxon>
        <taxon>Chlamydomonadales</taxon>
        <taxon>Chlamydomonadaceae</taxon>
        <taxon>Chlamydomonas</taxon>
    </lineage>
</organism>
<dbReference type="InterPro" id="IPR045266">
    <property type="entry name" value="DOH_DOMON"/>
</dbReference>
<proteinExistence type="inferred from homology"/>
<evidence type="ECO:0000256" key="2">
    <source>
        <dbReference type="ARBA" id="ARBA00023157"/>
    </source>
</evidence>
<keyword evidence="5" id="KW-0812">Transmembrane</keyword>
<feature type="transmembrane region" description="Helical" evidence="5">
    <location>
        <begin position="572"/>
        <end position="594"/>
    </location>
</feature>
<dbReference type="GO" id="GO:0004500">
    <property type="term" value="F:dopamine beta-monooxygenase activity"/>
    <property type="evidence" value="ECO:0007669"/>
    <property type="project" value="InterPro"/>
</dbReference>
<dbReference type="InterPro" id="IPR024548">
    <property type="entry name" value="Cu2_monoox_C"/>
</dbReference>
<feature type="chain" id="PRO_5032534457" description="DOMON domain-containing protein" evidence="6">
    <location>
        <begin position="29"/>
        <end position="639"/>
    </location>
</feature>
<name>A0A835WB76_9CHLO</name>
<dbReference type="PROSITE" id="PS50836">
    <property type="entry name" value="DOMON"/>
    <property type="match status" value="1"/>
</dbReference>
<dbReference type="GO" id="GO:0005507">
    <property type="term" value="F:copper ion binding"/>
    <property type="evidence" value="ECO:0007669"/>
    <property type="project" value="InterPro"/>
</dbReference>
<evidence type="ECO:0000256" key="6">
    <source>
        <dbReference type="SAM" id="SignalP"/>
    </source>
</evidence>
<comment type="caution">
    <text evidence="8">The sequence shown here is derived from an EMBL/GenBank/DDBJ whole genome shotgun (WGS) entry which is preliminary data.</text>
</comment>
<evidence type="ECO:0000256" key="3">
    <source>
        <dbReference type="ARBA" id="ARBA00023180"/>
    </source>
</evidence>
<dbReference type="Proteomes" id="UP000613740">
    <property type="component" value="Unassembled WGS sequence"/>
</dbReference>
<comment type="similarity">
    <text evidence="1">Belongs to the copper type II ascorbate-dependent monooxygenase family.</text>
</comment>